<feature type="transmembrane region" description="Helical" evidence="10">
    <location>
        <begin position="197"/>
        <end position="217"/>
    </location>
</feature>
<dbReference type="InterPro" id="IPR001958">
    <property type="entry name" value="Tet-R_TetA/multi-R_MdtG-like"/>
</dbReference>
<feature type="domain" description="Major facilitator superfamily (MFS) profile" evidence="11">
    <location>
        <begin position="41"/>
        <end position="432"/>
    </location>
</feature>
<keyword evidence="8 10" id="KW-0472">Membrane</keyword>
<feature type="transmembrane region" description="Helical" evidence="10">
    <location>
        <begin position="378"/>
        <end position="399"/>
    </location>
</feature>
<dbReference type="GO" id="GO:0005886">
    <property type="term" value="C:plasma membrane"/>
    <property type="evidence" value="ECO:0007669"/>
    <property type="project" value="UniProtKB-SubCell"/>
</dbReference>
<evidence type="ECO:0000256" key="9">
    <source>
        <dbReference type="SAM" id="MobiDB-lite"/>
    </source>
</evidence>
<comment type="similarity">
    <text evidence="2">Belongs to the major facilitator superfamily. Bcr/CmlA family.</text>
</comment>
<sequence length="435" mass="45016">MTRSEACPPVTPSRNSQENPPPCPESDSEPSAPVPRRRSTAFLAVVLGVLVSAGPLATDLYLPAFPAIAEDLATTEARVQLTLTSSMLGLALGQLAVGPMSDAWGRRTPLLVGTALFMVTSLLCMFVTSVEMFIAIRFVQGLAGAAGAVVSHAVVRDLYEGDEAARFFSRLMLVSGMAPILGPLLGGQLLLVGSWPLSFALLALMNGVGFLAVLFFLPETLPRHDRQPMRIRPLLATVGRLLRDPRFVGPMLALGLNFGMMFTYISCFSFVAQNELGASPQMFGMLFSVNAVGMVTGTQVNSLLIGRVSMVRRLMGGLVLGLGAVAAMVVMEVTGTAGLVTISAALAVMMAGMGLVFPNATTLALSSQPPSVAGTASALAGSARFVFGGILAAVAGIAAGGEASLASMVWVMAVTGALALGIFALSAALERRAVA</sequence>
<feature type="transmembrane region" description="Helical" evidence="10">
    <location>
        <begin position="40"/>
        <end position="57"/>
    </location>
</feature>
<comment type="subcellular location">
    <subcellularLocation>
        <location evidence="1">Cell membrane</location>
        <topology evidence="1">Multi-pass membrane protein</topology>
    </subcellularLocation>
</comment>
<reference evidence="12" key="1">
    <citation type="submission" date="2005-07" db="EMBL/GenBank/DDBJ databases">
        <title>Complete sequence of Thermobifida fusca YX.</title>
        <authorList>
            <consortium name="US DOE Joint Genome Institute"/>
            <person name="Copeland A."/>
            <person name="Lucas S."/>
            <person name="Lapidus A."/>
            <person name="Barry K."/>
            <person name="Detter J.C."/>
            <person name="Glavina T."/>
            <person name="Hammon N."/>
            <person name="Israni S."/>
            <person name="Pitluck S."/>
            <person name="Di Bartolo G."/>
            <person name="Chain P."/>
            <person name="Schmutz J."/>
            <person name="Larimer F."/>
            <person name="Land M."/>
            <person name="Lykidis A."/>
            <person name="Richardson P."/>
        </authorList>
    </citation>
    <scope>NUCLEOTIDE SEQUENCE</scope>
    <source>
        <strain evidence="12">YX</strain>
    </source>
</reference>
<proteinExistence type="inferred from homology"/>
<feature type="transmembrane region" description="Helical" evidence="10">
    <location>
        <begin position="405"/>
        <end position="429"/>
    </location>
</feature>
<feature type="region of interest" description="Disordered" evidence="9">
    <location>
        <begin position="1"/>
        <end position="34"/>
    </location>
</feature>
<evidence type="ECO:0000256" key="3">
    <source>
        <dbReference type="ARBA" id="ARBA00007520"/>
    </source>
</evidence>
<dbReference type="PANTHER" id="PTHR23502">
    <property type="entry name" value="MAJOR FACILITATOR SUPERFAMILY"/>
    <property type="match status" value="1"/>
</dbReference>
<keyword evidence="5" id="KW-1003">Cell membrane</keyword>
<dbReference type="Gene3D" id="1.20.1720.10">
    <property type="entry name" value="Multidrug resistance protein D"/>
    <property type="match status" value="1"/>
</dbReference>
<dbReference type="InterPro" id="IPR020846">
    <property type="entry name" value="MFS_dom"/>
</dbReference>
<dbReference type="Pfam" id="PF07690">
    <property type="entry name" value="MFS_1"/>
    <property type="match status" value="1"/>
</dbReference>
<evidence type="ECO:0000256" key="2">
    <source>
        <dbReference type="ARBA" id="ARBA00006236"/>
    </source>
</evidence>
<evidence type="ECO:0000256" key="7">
    <source>
        <dbReference type="ARBA" id="ARBA00022989"/>
    </source>
</evidence>
<evidence type="ECO:0000256" key="1">
    <source>
        <dbReference type="ARBA" id="ARBA00004651"/>
    </source>
</evidence>
<gene>
    <name evidence="12" type="ordered locus">Tfu_1734</name>
</gene>
<dbReference type="RefSeq" id="WP_011292160.1">
    <property type="nucleotide sequence ID" value="NC_007333.1"/>
</dbReference>
<dbReference type="InterPro" id="IPR004812">
    <property type="entry name" value="Efflux_drug-R_Bcr/CmlA"/>
</dbReference>
<dbReference type="EMBL" id="CP000088">
    <property type="protein sequence ID" value="AAZ55769.1"/>
    <property type="molecule type" value="Genomic_DNA"/>
</dbReference>
<feature type="transmembrane region" description="Helical" evidence="10">
    <location>
        <begin position="247"/>
        <end position="271"/>
    </location>
</feature>
<evidence type="ECO:0000256" key="10">
    <source>
        <dbReference type="SAM" id="Phobius"/>
    </source>
</evidence>
<evidence type="ECO:0000256" key="6">
    <source>
        <dbReference type="ARBA" id="ARBA00022692"/>
    </source>
</evidence>
<dbReference type="FunFam" id="1.20.1720.10:FF:000005">
    <property type="entry name" value="Bcr/CflA family efflux transporter"/>
    <property type="match status" value="1"/>
</dbReference>
<dbReference type="PRINTS" id="PR01035">
    <property type="entry name" value="TCRTETA"/>
</dbReference>
<accession>Q47P50</accession>
<feature type="transmembrane region" description="Helical" evidence="10">
    <location>
        <begin position="167"/>
        <end position="191"/>
    </location>
</feature>
<evidence type="ECO:0000256" key="5">
    <source>
        <dbReference type="ARBA" id="ARBA00022475"/>
    </source>
</evidence>
<name>Q47P50_THEFY</name>
<dbReference type="GO" id="GO:0042910">
    <property type="term" value="F:xenobiotic transmembrane transporter activity"/>
    <property type="evidence" value="ECO:0007669"/>
    <property type="project" value="InterPro"/>
</dbReference>
<comment type="similarity">
    <text evidence="3">Belongs to the major facilitator superfamily. TCR/Tet family.</text>
</comment>
<feature type="transmembrane region" description="Helical" evidence="10">
    <location>
        <begin position="77"/>
        <end position="97"/>
    </location>
</feature>
<keyword evidence="6 10" id="KW-0812">Transmembrane</keyword>
<organism evidence="12">
    <name type="scientific">Thermobifida fusca (strain YX)</name>
    <dbReference type="NCBI Taxonomy" id="269800"/>
    <lineage>
        <taxon>Bacteria</taxon>
        <taxon>Bacillati</taxon>
        <taxon>Actinomycetota</taxon>
        <taxon>Actinomycetes</taxon>
        <taxon>Streptosporangiales</taxon>
        <taxon>Nocardiopsidaceae</taxon>
        <taxon>Thermobifida</taxon>
    </lineage>
</organism>
<keyword evidence="7 10" id="KW-1133">Transmembrane helix</keyword>
<feature type="transmembrane region" description="Helical" evidence="10">
    <location>
        <begin position="337"/>
        <end position="357"/>
    </location>
</feature>
<feature type="transmembrane region" description="Helical" evidence="10">
    <location>
        <begin position="109"/>
        <end position="128"/>
    </location>
</feature>
<dbReference type="GO" id="GO:1990961">
    <property type="term" value="P:xenobiotic detoxification by transmembrane export across the plasma membrane"/>
    <property type="evidence" value="ECO:0007669"/>
    <property type="project" value="InterPro"/>
</dbReference>
<dbReference type="InterPro" id="IPR036259">
    <property type="entry name" value="MFS_trans_sf"/>
</dbReference>
<dbReference type="InterPro" id="IPR005829">
    <property type="entry name" value="Sugar_transporter_CS"/>
</dbReference>
<dbReference type="PANTHER" id="PTHR23502:SF132">
    <property type="entry name" value="POLYAMINE TRANSPORTER 2-RELATED"/>
    <property type="match status" value="1"/>
</dbReference>
<feature type="transmembrane region" description="Helical" evidence="10">
    <location>
        <begin position="134"/>
        <end position="155"/>
    </location>
</feature>
<evidence type="ECO:0000259" key="11">
    <source>
        <dbReference type="PROSITE" id="PS50850"/>
    </source>
</evidence>
<protein>
    <submittedName>
        <fullName evidence="12">Drug resistance transporter Bcr/CflA subfamily</fullName>
    </submittedName>
</protein>
<dbReference type="HOGENOM" id="CLU_001265_47_0_11"/>
<dbReference type="NCBIfam" id="TIGR00710">
    <property type="entry name" value="efflux_Bcr_CflA"/>
    <property type="match status" value="1"/>
</dbReference>
<dbReference type="AlphaFoldDB" id="Q47P50"/>
<dbReference type="eggNOG" id="COG2814">
    <property type="taxonomic scope" value="Bacteria"/>
</dbReference>
<dbReference type="SUPFAM" id="SSF103473">
    <property type="entry name" value="MFS general substrate transporter"/>
    <property type="match status" value="1"/>
</dbReference>
<dbReference type="PROSITE" id="PS00216">
    <property type="entry name" value="SUGAR_TRANSPORT_1"/>
    <property type="match status" value="1"/>
</dbReference>
<feature type="transmembrane region" description="Helical" evidence="10">
    <location>
        <begin position="283"/>
        <end position="305"/>
    </location>
</feature>
<feature type="transmembrane region" description="Helical" evidence="10">
    <location>
        <begin position="314"/>
        <end position="331"/>
    </location>
</feature>
<evidence type="ECO:0000256" key="8">
    <source>
        <dbReference type="ARBA" id="ARBA00023136"/>
    </source>
</evidence>
<dbReference type="InterPro" id="IPR011701">
    <property type="entry name" value="MFS"/>
</dbReference>
<dbReference type="KEGG" id="tfu:Tfu_1734"/>
<evidence type="ECO:0000256" key="4">
    <source>
        <dbReference type="ARBA" id="ARBA00022448"/>
    </source>
</evidence>
<evidence type="ECO:0000313" key="12">
    <source>
        <dbReference type="EMBL" id="AAZ55769.1"/>
    </source>
</evidence>
<keyword evidence="4" id="KW-0813">Transport</keyword>
<dbReference type="PROSITE" id="PS50850">
    <property type="entry name" value="MFS"/>
    <property type="match status" value="1"/>
</dbReference>
<dbReference type="CDD" id="cd17320">
    <property type="entry name" value="MFS_MdfA_MDR_like"/>
    <property type="match status" value="1"/>
</dbReference>